<sequence length="92" mass="10397">MTCFKPKASPGTSYPALGMDLGLKFWNPRFVLRTVHYNHWFNTFSSQVGKAPNVPLILHKYLKKAITIDIHTKGAIVFSSFFKITPIAQDIS</sequence>
<name>A0A978V0F7_ZIZJJ</name>
<protein>
    <submittedName>
        <fullName evidence="1">Uncharacterized protein</fullName>
    </submittedName>
</protein>
<organism evidence="1 2">
    <name type="scientific">Ziziphus jujuba var. spinosa</name>
    <dbReference type="NCBI Taxonomy" id="714518"/>
    <lineage>
        <taxon>Eukaryota</taxon>
        <taxon>Viridiplantae</taxon>
        <taxon>Streptophyta</taxon>
        <taxon>Embryophyta</taxon>
        <taxon>Tracheophyta</taxon>
        <taxon>Spermatophyta</taxon>
        <taxon>Magnoliopsida</taxon>
        <taxon>eudicotyledons</taxon>
        <taxon>Gunneridae</taxon>
        <taxon>Pentapetalae</taxon>
        <taxon>rosids</taxon>
        <taxon>fabids</taxon>
        <taxon>Rosales</taxon>
        <taxon>Rhamnaceae</taxon>
        <taxon>Paliureae</taxon>
        <taxon>Ziziphus</taxon>
    </lineage>
</organism>
<evidence type="ECO:0000313" key="1">
    <source>
        <dbReference type="EMBL" id="KAH7520723.1"/>
    </source>
</evidence>
<reference evidence="1" key="1">
    <citation type="journal article" date="2021" name="Front. Plant Sci.">
        <title>Chromosome-Scale Genome Assembly for Chinese Sour Jujube and Insights Into Its Genome Evolution and Domestication Signature.</title>
        <authorList>
            <person name="Shen L.-Y."/>
            <person name="Luo H."/>
            <person name="Wang X.-L."/>
            <person name="Wang X.-M."/>
            <person name="Qiu X.-J."/>
            <person name="Liu H."/>
            <person name="Zhou S.-S."/>
            <person name="Jia K.-H."/>
            <person name="Nie S."/>
            <person name="Bao Y.-T."/>
            <person name="Zhang R.-G."/>
            <person name="Yun Q.-Z."/>
            <person name="Chai Y.-H."/>
            <person name="Lu J.-Y."/>
            <person name="Li Y."/>
            <person name="Zhao S.-W."/>
            <person name="Mao J.-F."/>
            <person name="Jia S.-G."/>
            <person name="Mao Y.-M."/>
        </authorList>
    </citation>
    <scope>NUCLEOTIDE SEQUENCE</scope>
    <source>
        <strain evidence="1">AT0</strain>
        <tissue evidence="1">Leaf</tissue>
    </source>
</reference>
<proteinExistence type="predicted"/>
<dbReference type="EMBL" id="JAEACU010000008">
    <property type="protein sequence ID" value="KAH7520723.1"/>
    <property type="molecule type" value="Genomic_DNA"/>
</dbReference>
<comment type="caution">
    <text evidence="1">The sequence shown here is derived from an EMBL/GenBank/DDBJ whole genome shotgun (WGS) entry which is preliminary data.</text>
</comment>
<dbReference type="Proteomes" id="UP000813462">
    <property type="component" value="Unassembled WGS sequence"/>
</dbReference>
<accession>A0A978V0F7</accession>
<gene>
    <name evidence="1" type="ORF">FEM48_Zijuj08G0175600</name>
</gene>
<dbReference type="AlphaFoldDB" id="A0A978V0F7"/>
<evidence type="ECO:0000313" key="2">
    <source>
        <dbReference type="Proteomes" id="UP000813462"/>
    </source>
</evidence>